<gene>
    <name evidence="4" type="primary">LOC100652147</name>
</gene>
<dbReference type="InterPro" id="IPR036291">
    <property type="entry name" value="NAD(P)-bd_dom_sf"/>
</dbReference>
<evidence type="ECO:0000313" key="4">
    <source>
        <dbReference type="RefSeq" id="XP_048265407.1"/>
    </source>
</evidence>
<dbReference type="Pfam" id="PF00106">
    <property type="entry name" value="adh_short"/>
    <property type="match status" value="2"/>
</dbReference>
<dbReference type="InterPro" id="IPR002347">
    <property type="entry name" value="SDR_fam"/>
</dbReference>
<keyword evidence="3" id="KW-1185">Reference proteome</keyword>
<evidence type="ECO:0000256" key="1">
    <source>
        <dbReference type="ARBA" id="ARBA00006484"/>
    </source>
</evidence>
<dbReference type="OrthoDB" id="417891at2759"/>
<dbReference type="GO" id="GO:0005737">
    <property type="term" value="C:cytoplasm"/>
    <property type="evidence" value="ECO:0007669"/>
    <property type="project" value="TreeGrafter"/>
</dbReference>
<dbReference type="SUPFAM" id="SSF51735">
    <property type="entry name" value="NAD(P)-binding Rossmann-fold domains"/>
    <property type="match status" value="2"/>
</dbReference>
<reference evidence="4" key="1">
    <citation type="submission" date="2025-08" db="UniProtKB">
        <authorList>
            <consortium name="RefSeq"/>
        </authorList>
    </citation>
    <scope>IDENTIFICATION</scope>
</reference>
<dbReference type="GeneID" id="100652147"/>
<sequence length="531" mass="57341">MNIEGKIALVTGGANGIGFCAARKLLRNGAKTVALLDLNDSGGESAATELNNEFGKDRAIFIACDVSKSEKLKESFKKVIDMYETLDILVNIAGIMDDADWEIMVDVNYKGIVHGTILGLHIMGKYKGGNGGVIVNMSSVAGLEGIPIAPIYGGTQYAIVGFTQSLKHYYEKTGIRMLTICPGLTTTAMAARFMSSKEHAMDLLDEETAAMAMATMQKQPPEHVATAIIQLIEHGKNGAIYVIENNQPAYAIEIPSYSALKVPIYSQHIMNNVEGKTVLITGGGSGLGLIYAERLLQDGAKVVAIIDLDNSSVQITVSQLETEFGKGTAKYFPCDVSNAEQFEATFKKVWDTLGGLDILINNAGLLNDLKWQQTIGVNINGVIQGSLLALDYMGKHKGGKGGTIVNIASIVALKIFSEIPIYCASKHTVLAFSRCIQEHFDKTGVRILVLCPGATATTLLDEVTEKCLDFVEKNAVQTLLESLPIQSTQHVGRGMIQFLMRGENGAVWVIEGKKPPYAVEFPPYKKVEVNL</sequence>
<dbReference type="KEGG" id="bter:100652147"/>
<proteinExistence type="inferred from homology"/>
<dbReference type="PRINTS" id="PR00080">
    <property type="entry name" value="SDRFAMILY"/>
</dbReference>
<keyword evidence="2" id="KW-0560">Oxidoreductase</keyword>
<dbReference type="GO" id="GO:0016616">
    <property type="term" value="F:oxidoreductase activity, acting on the CH-OH group of donors, NAD or NADP as acceptor"/>
    <property type="evidence" value="ECO:0007669"/>
    <property type="project" value="TreeGrafter"/>
</dbReference>
<dbReference type="PANTHER" id="PTHR44229:SF8">
    <property type="entry name" value="ALCOHOL DEHYDROGENASE-RELATED"/>
    <property type="match status" value="1"/>
</dbReference>
<name>A0A9C6SRF7_BOMTE</name>
<dbReference type="FunFam" id="3.40.50.720:FF:000149">
    <property type="entry name" value="15-hydroxyprostaglandin dehydrogenase [NAD(+)]"/>
    <property type="match status" value="2"/>
</dbReference>
<protein>
    <submittedName>
        <fullName evidence="4">Peroxisomal hydratase-dehydrogenase-epimerase</fullName>
    </submittedName>
</protein>
<dbReference type="Gene3D" id="3.40.50.720">
    <property type="entry name" value="NAD(P)-binding Rossmann-like Domain"/>
    <property type="match status" value="2"/>
</dbReference>
<organism evidence="3 4">
    <name type="scientific">Bombus terrestris</name>
    <name type="common">Buff-tailed bumblebee</name>
    <name type="synonym">Apis terrestris</name>
    <dbReference type="NCBI Taxonomy" id="30195"/>
    <lineage>
        <taxon>Eukaryota</taxon>
        <taxon>Metazoa</taxon>
        <taxon>Ecdysozoa</taxon>
        <taxon>Arthropoda</taxon>
        <taxon>Hexapoda</taxon>
        <taxon>Insecta</taxon>
        <taxon>Pterygota</taxon>
        <taxon>Neoptera</taxon>
        <taxon>Endopterygota</taxon>
        <taxon>Hymenoptera</taxon>
        <taxon>Apocrita</taxon>
        <taxon>Aculeata</taxon>
        <taxon>Apoidea</taxon>
        <taxon>Anthophila</taxon>
        <taxon>Apidae</taxon>
        <taxon>Bombus</taxon>
        <taxon>Bombus</taxon>
    </lineage>
</organism>
<dbReference type="AlphaFoldDB" id="A0A9C6SRF7"/>
<evidence type="ECO:0000313" key="3">
    <source>
        <dbReference type="Proteomes" id="UP000835206"/>
    </source>
</evidence>
<dbReference type="RefSeq" id="XP_048265407.1">
    <property type="nucleotide sequence ID" value="XM_048409450.1"/>
</dbReference>
<dbReference type="PANTHER" id="PTHR44229">
    <property type="entry name" value="15-HYDROXYPROSTAGLANDIN DEHYDROGENASE [NAD(+)]"/>
    <property type="match status" value="1"/>
</dbReference>
<comment type="similarity">
    <text evidence="1">Belongs to the short-chain dehydrogenases/reductases (SDR) family.</text>
</comment>
<accession>A0A9C6SRF7</accession>
<evidence type="ECO:0000256" key="2">
    <source>
        <dbReference type="ARBA" id="ARBA00023002"/>
    </source>
</evidence>
<dbReference type="PRINTS" id="PR01167">
    <property type="entry name" value="INSADHFAMILY"/>
</dbReference>
<dbReference type="Proteomes" id="UP000835206">
    <property type="component" value="Chromosome 10"/>
</dbReference>